<dbReference type="Proteomes" id="UP001142291">
    <property type="component" value="Unassembled WGS sequence"/>
</dbReference>
<evidence type="ECO:0000313" key="2">
    <source>
        <dbReference type="Proteomes" id="UP001142291"/>
    </source>
</evidence>
<name>A0A9W6M5C3_9MICO</name>
<dbReference type="RefSeq" id="WP_204964104.1">
    <property type="nucleotide sequence ID" value="NZ_BAAAUR010000010.1"/>
</dbReference>
<dbReference type="AlphaFoldDB" id="A0A9W6M5C3"/>
<keyword evidence="2" id="KW-1185">Reference proteome</keyword>
<proteinExistence type="predicted"/>
<gene>
    <name evidence="1" type="ORF">GCM10017591_06830</name>
</gene>
<evidence type="ECO:0000313" key="1">
    <source>
        <dbReference type="EMBL" id="GLJ94622.1"/>
    </source>
</evidence>
<accession>A0A9W6M5C3</accession>
<organism evidence="1 2">
    <name type="scientific">Microbacterium dextranolyticum</name>
    <dbReference type="NCBI Taxonomy" id="36806"/>
    <lineage>
        <taxon>Bacteria</taxon>
        <taxon>Bacillati</taxon>
        <taxon>Actinomycetota</taxon>
        <taxon>Actinomycetes</taxon>
        <taxon>Micrococcales</taxon>
        <taxon>Microbacteriaceae</taxon>
        <taxon>Microbacterium</taxon>
    </lineage>
</organism>
<protein>
    <submittedName>
        <fullName evidence="1">Uncharacterized protein</fullName>
    </submittedName>
</protein>
<reference evidence="1" key="2">
    <citation type="submission" date="2023-01" db="EMBL/GenBank/DDBJ databases">
        <authorList>
            <person name="Sun Q."/>
            <person name="Evtushenko L."/>
        </authorList>
    </citation>
    <scope>NUCLEOTIDE SEQUENCE</scope>
    <source>
        <strain evidence="1">VKM Ac-1940</strain>
    </source>
</reference>
<reference evidence="1" key="1">
    <citation type="journal article" date="2014" name="Int. J. Syst. Evol. Microbiol.">
        <title>Complete genome sequence of Corynebacterium casei LMG S-19264T (=DSM 44701T), isolated from a smear-ripened cheese.</title>
        <authorList>
            <consortium name="US DOE Joint Genome Institute (JGI-PGF)"/>
            <person name="Walter F."/>
            <person name="Albersmeier A."/>
            <person name="Kalinowski J."/>
            <person name="Ruckert C."/>
        </authorList>
    </citation>
    <scope>NUCLEOTIDE SEQUENCE</scope>
    <source>
        <strain evidence="1">VKM Ac-1940</strain>
    </source>
</reference>
<dbReference type="EMBL" id="BSER01000003">
    <property type="protein sequence ID" value="GLJ94622.1"/>
    <property type="molecule type" value="Genomic_DNA"/>
</dbReference>
<comment type="caution">
    <text evidence="1">The sequence shown here is derived from an EMBL/GenBank/DDBJ whole genome shotgun (WGS) entry which is preliminary data.</text>
</comment>
<sequence length="327" mass="35770">MKALGNVIHVGWEATQMAETTAQGSARPVFSLAENSETEPVEVAWAGNYLALGARLARHADSLDRKQLIVVLSVPRRDYVAALVGAGWTLTRPVPTGAGNPLQVARDGGSQAWYRALNASYVYAGELRELNEAVTPARMRYAGSHFKVTSFLRMAPALAVDGERREVRVRPGSIVRYTRAIESWDDRLVAPAQDLALVGIESRLRADLEAVLCRLGDSDGDRLDTLLRPWSREAATWFSRIYSSATLEEAPSGYKAVLLDGQGAIKYIAETFSPVVVCVIDRSVADETQAESLVNMRRTEGTAVDVAELLGWRPLVGIEIMGFEVRL</sequence>